<dbReference type="SUPFAM" id="SSF53335">
    <property type="entry name" value="S-adenosyl-L-methionine-dependent methyltransferases"/>
    <property type="match status" value="1"/>
</dbReference>
<dbReference type="EMBL" id="DTIB01000096">
    <property type="protein sequence ID" value="HGB25467.1"/>
    <property type="molecule type" value="Genomic_DNA"/>
</dbReference>
<evidence type="ECO:0000256" key="1">
    <source>
        <dbReference type="ARBA" id="ARBA00006149"/>
    </source>
</evidence>
<dbReference type="InterPro" id="IPR007848">
    <property type="entry name" value="Small_mtfrase_dom"/>
</dbReference>
<feature type="domain" description="Ribosomal RNA adenine methylase transferase N-terminal" evidence="6">
    <location>
        <begin position="34"/>
        <end position="182"/>
    </location>
</feature>
<evidence type="ECO:0000259" key="6">
    <source>
        <dbReference type="SMART" id="SM00650"/>
    </source>
</evidence>
<evidence type="ECO:0000256" key="5">
    <source>
        <dbReference type="SAM" id="MobiDB-lite"/>
    </source>
</evidence>
<dbReference type="InterPro" id="IPR020598">
    <property type="entry name" value="rRNA_Ade_methylase_Trfase_N"/>
</dbReference>
<dbReference type="PANTHER" id="PTHR45875">
    <property type="entry name" value="METHYLTRANSFERASE N6AMT1"/>
    <property type="match status" value="1"/>
</dbReference>
<dbReference type="PROSITE" id="PS00092">
    <property type="entry name" value="N6_MTASE"/>
    <property type="match status" value="1"/>
</dbReference>
<accession>A0A7C3WVY2</accession>
<dbReference type="Gene3D" id="3.40.50.150">
    <property type="entry name" value="Vaccinia Virus protein VP39"/>
    <property type="match status" value="1"/>
</dbReference>
<dbReference type="AlphaFoldDB" id="A0A7C3WVY2"/>
<evidence type="ECO:0000313" key="7">
    <source>
        <dbReference type="EMBL" id="HGB25467.1"/>
    </source>
</evidence>
<keyword evidence="2 7" id="KW-0489">Methyltransferase</keyword>
<feature type="region of interest" description="Disordered" evidence="5">
    <location>
        <begin position="206"/>
        <end position="226"/>
    </location>
</feature>
<dbReference type="InterPro" id="IPR002052">
    <property type="entry name" value="DNA_methylase_N6_adenine_CS"/>
</dbReference>
<dbReference type="GO" id="GO:0003676">
    <property type="term" value="F:nucleic acid binding"/>
    <property type="evidence" value="ECO:0007669"/>
    <property type="project" value="InterPro"/>
</dbReference>
<protein>
    <submittedName>
        <fullName evidence="7">Methyltransferase domain-containing protein</fullName>
    </submittedName>
</protein>
<dbReference type="GO" id="GO:0000179">
    <property type="term" value="F:rRNA (adenine-N6,N6-)-dimethyltransferase activity"/>
    <property type="evidence" value="ECO:0007669"/>
    <property type="project" value="InterPro"/>
</dbReference>
<dbReference type="SMART" id="SM00650">
    <property type="entry name" value="rADc"/>
    <property type="match status" value="1"/>
</dbReference>
<dbReference type="Pfam" id="PF05175">
    <property type="entry name" value="MTS"/>
    <property type="match status" value="1"/>
</dbReference>
<comment type="caution">
    <text evidence="7">The sequence shown here is derived from an EMBL/GenBank/DDBJ whole genome shotgun (WGS) entry which is preliminary data.</text>
</comment>
<dbReference type="CDD" id="cd02440">
    <property type="entry name" value="AdoMet_MTases"/>
    <property type="match status" value="1"/>
</dbReference>
<keyword evidence="4" id="KW-0949">S-adenosyl-L-methionine</keyword>
<dbReference type="GO" id="GO:0035657">
    <property type="term" value="C:eRF1 methyltransferase complex"/>
    <property type="evidence" value="ECO:0007669"/>
    <property type="project" value="TreeGrafter"/>
</dbReference>
<evidence type="ECO:0000256" key="4">
    <source>
        <dbReference type="ARBA" id="ARBA00022691"/>
    </source>
</evidence>
<feature type="compositionally biased region" description="Basic and acidic residues" evidence="5">
    <location>
        <begin position="206"/>
        <end position="215"/>
    </location>
</feature>
<reference evidence="7" key="1">
    <citation type="journal article" date="2020" name="mSystems">
        <title>Genome- and Community-Level Interaction Insights into Carbon Utilization and Element Cycling Functions of Hydrothermarchaeota in Hydrothermal Sediment.</title>
        <authorList>
            <person name="Zhou Z."/>
            <person name="Liu Y."/>
            <person name="Xu W."/>
            <person name="Pan J."/>
            <person name="Luo Z.H."/>
            <person name="Li M."/>
        </authorList>
    </citation>
    <scope>NUCLEOTIDE SEQUENCE [LARGE SCALE GENOMIC DNA]</scope>
    <source>
        <strain evidence="7">SpSt-8</strain>
    </source>
</reference>
<gene>
    <name evidence="7" type="ORF">ENV88_05470</name>
</gene>
<proteinExistence type="inferred from homology"/>
<organism evidence="7">
    <name type="scientific">Thermofilum pendens</name>
    <dbReference type="NCBI Taxonomy" id="2269"/>
    <lineage>
        <taxon>Archaea</taxon>
        <taxon>Thermoproteota</taxon>
        <taxon>Thermoprotei</taxon>
        <taxon>Thermofilales</taxon>
        <taxon>Thermofilaceae</taxon>
        <taxon>Thermofilum</taxon>
    </lineage>
</organism>
<sequence length="226" mass="24073">MLAAGVSRVAECTTAISEAGIYPASEDTLLLAWFVGRIAPARVAVEVGCGSGLVTAELANRSEYVVGIDISERAVLATKSRTAALPNVDVVVSDKLAAVRSSSVDLVVSNPPYLPCDYCDEPLWCGGTTGVEFSEELVAQASETLRTDGSLVILTSSLSDVGRLIECMRKTLGEVVVEEEHRIGLFETLYILRARKTLPRGDAVPEKVLRGKGEGAEQGLRPPRVQ</sequence>
<dbReference type="InterPro" id="IPR029063">
    <property type="entry name" value="SAM-dependent_MTases_sf"/>
</dbReference>
<dbReference type="PANTHER" id="PTHR45875:SF1">
    <property type="entry name" value="METHYLTRANSFERASE N6AMT1"/>
    <property type="match status" value="1"/>
</dbReference>
<keyword evidence="3 7" id="KW-0808">Transferase</keyword>
<evidence type="ECO:0000256" key="2">
    <source>
        <dbReference type="ARBA" id="ARBA00022603"/>
    </source>
</evidence>
<comment type="similarity">
    <text evidence="1">Belongs to the eukaryotic/archaeal PrmC-related family.</text>
</comment>
<dbReference type="InterPro" id="IPR052190">
    <property type="entry name" value="Euk-Arch_PrmC-MTase"/>
</dbReference>
<name>A0A7C3WVY2_THEPE</name>
<evidence type="ECO:0000256" key="3">
    <source>
        <dbReference type="ARBA" id="ARBA00022679"/>
    </source>
</evidence>
<dbReference type="GO" id="GO:0008276">
    <property type="term" value="F:protein methyltransferase activity"/>
    <property type="evidence" value="ECO:0007669"/>
    <property type="project" value="TreeGrafter"/>
</dbReference>